<keyword evidence="2" id="KW-1185">Reference proteome</keyword>
<dbReference type="AlphaFoldDB" id="A0A8J3IFT3"/>
<dbReference type="EMBL" id="BNJK01000001">
    <property type="protein sequence ID" value="GHO89955.1"/>
    <property type="molecule type" value="Genomic_DNA"/>
</dbReference>
<reference evidence="1" key="1">
    <citation type="submission" date="2020-10" db="EMBL/GenBank/DDBJ databases">
        <title>Taxonomic study of unclassified bacteria belonging to the class Ktedonobacteria.</title>
        <authorList>
            <person name="Yabe S."/>
            <person name="Wang C.M."/>
            <person name="Zheng Y."/>
            <person name="Sakai Y."/>
            <person name="Cavaletti L."/>
            <person name="Monciardini P."/>
            <person name="Donadio S."/>
        </authorList>
    </citation>
    <scope>NUCLEOTIDE SEQUENCE</scope>
    <source>
        <strain evidence="1">ID150040</strain>
    </source>
</reference>
<dbReference type="Proteomes" id="UP000597444">
    <property type="component" value="Unassembled WGS sequence"/>
</dbReference>
<evidence type="ECO:0000313" key="2">
    <source>
        <dbReference type="Proteomes" id="UP000597444"/>
    </source>
</evidence>
<protein>
    <submittedName>
        <fullName evidence="1">Uncharacterized protein</fullName>
    </submittedName>
</protein>
<sequence length="50" mass="5891">MEWRQWRKEHVTIELNLIDADLINTNLYCTNSVEPISATLKRTPFSLICL</sequence>
<organism evidence="1 2">
    <name type="scientific">Reticulibacter mediterranei</name>
    <dbReference type="NCBI Taxonomy" id="2778369"/>
    <lineage>
        <taxon>Bacteria</taxon>
        <taxon>Bacillati</taxon>
        <taxon>Chloroflexota</taxon>
        <taxon>Ktedonobacteria</taxon>
        <taxon>Ktedonobacterales</taxon>
        <taxon>Reticulibacteraceae</taxon>
        <taxon>Reticulibacter</taxon>
    </lineage>
</organism>
<accession>A0A8J3IFT3</accession>
<gene>
    <name evidence="1" type="ORF">KSF_000030</name>
</gene>
<comment type="caution">
    <text evidence="1">The sequence shown here is derived from an EMBL/GenBank/DDBJ whole genome shotgun (WGS) entry which is preliminary data.</text>
</comment>
<name>A0A8J3IFT3_9CHLR</name>
<evidence type="ECO:0000313" key="1">
    <source>
        <dbReference type="EMBL" id="GHO89955.1"/>
    </source>
</evidence>
<proteinExistence type="predicted"/>